<proteinExistence type="predicted"/>
<dbReference type="Proteomes" id="UP000199409">
    <property type="component" value="Unassembled WGS sequence"/>
</dbReference>
<dbReference type="RefSeq" id="WP_092343972.1">
    <property type="nucleotide sequence ID" value="NZ_FNQN01000001.1"/>
</dbReference>
<gene>
    <name evidence="2" type="ORF">SAMN05660420_00091</name>
</gene>
<name>A0A1H3VIN5_9BACT</name>
<evidence type="ECO:0008006" key="4">
    <source>
        <dbReference type="Google" id="ProtNLM"/>
    </source>
</evidence>
<reference evidence="2 3" key="1">
    <citation type="submission" date="2016-10" db="EMBL/GenBank/DDBJ databases">
        <authorList>
            <person name="de Groot N.N."/>
        </authorList>
    </citation>
    <scope>NUCLEOTIDE SEQUENCE [LARGE SCALE GENOMIC DNA]</scope>
    <source>
        <strain evidence="2 3">DSM 7343</strain>
    </source>
</reference>
<keyword evidence="1" id="KW-0732">Signal</keyword>
<keyword evidence="3" id="KW-1185">Reference proteome</keyword>
<evidence type="ECO:0000256" key="1">
    <source>
        <dbReference type="SAM" id="SignalP"/>
    </source>
</evidence>
<organism evidence="2 3">
    <name type="scientific">Desulfuromusa kysingii</name>
    <dbReference type="NCBI Taxonomy" id="37625"/>
    <lineage>
        <taxon>Bacteria</taxon>
        <taxon>Pseudomonadati</taxon>
        <taxon>Thermodesulfobacteriota</taxon>
        <taxon>Desulfuromonadia</taxon>
        <taxon>Desulfuromonadales</taxon>
        <taxon>Geopsychrobacteraceae</taxon>
        <taxon>Desulfuromusa</taxon>
    </lineage>
</organism>
<feature type="chain" id="PRO_5011587118" description="Excinuclease ABC subunit A" evidence="1">
    <location>
        <begin position="25"/>
        <end position="148"/>
    </location>
</feature>
<protein>
    <recommendedName>
        <fullName evidence="4">Excinuclease ABC subunit A</fullName>
    </recommendedName>
</protein>
<accession>A0A1H3VIN5</accession>
<dbReference type="EMBL" id="FNQN01000001">
    <property type="protein sequence ID" value="SDZ74663.1"/>
    <property type="molecule type" value="Genomic_DNA"/>
</dbReference>
<evidence type="ECO:0000313" key="2">
    <source>
        <dbReference type="EMBL" id="SDZ74663.1"/>
    </source>
</evidence>
<dbReference type="OrthoDB" id="8161726at2"/>
<sequence>MRTLFVTILATMICFGTLVAQTQAADNWYKFSAQEAMDSSLGNDKLRPEIRLYMKGQKHPGIVKKMGEYKANKRTNGFGKSAQQVCERAFISALMALQDRAVREGGNAVIDIYTITKNIEFESATEYSCIKGGVVGNVALMGTVAKIK</sequence>
<dbReference type="STRING" id="37625.SAMN05660420_00091"/>
<evidence type="ECO:0000313" key="3">
    <source>
        <dbReference type="Proteomes" id="UP000199409"/>
    </source>
</evidence>
<dbReference type="AlphaFoldDB" id="A0A1H3VIN5"/>
<feature type="signal peptide" evidence="1">
    <location>
        <begin position="1"/>
        <end position="24"/>
    </location>
</feature>